<keyword evidence="1" id="KW-0812">Transmembrane</keyword>
<dbReference type="Pfam" id="PF06197">
    <property type="entry name" value="DUF998"/>
    <property type="match status" value="1"/>
</dbReference>
<gene>
    <name evidence="2" type="ORF">AUK40_00645</name>
</gene>
<keyword evidence="1" id="KW-1133">Transmembrane helix</keyword>
<evidence type="ECO:0008006" key="4">
    <source>
        <dbReference type="Google" id="ProtNLM"/>
    </source>
</evidence>
<reference evidence="2 3" key="1">
    <citation type="journal article" date="2016" name="Environ. Microbiol.">
        <title>Genomic resolution of a cold subsurface aquifer community provides metabolic insights for novel microbes adapted to high CO concentrations.</title>
        <authorList>
            <person name="Probst A.J."/>
            <person name="Castelle C.J."/>
            <person name="Singh A."/>
            <person name="Brown C.T."/>
            <person name="Anantharaman K."/>
            <person name="Sharon I."/>
            <person name="Hug L.A."/>
            <person name="Burstein D."/>
            <person name="Emerson J.B."/>
            <person name="Thomas B.C."/>
            <person name="Banfield J.F."/>
        </authorList>
    </citation>
    <scope>NUCLEOTIDE SEQUENCE [LARGE SCALE GENOMIC DNA]</scope>
    <source>
        <strain evidence="2">CG2_30_54_11</strain>
    </source>
</reference>
<sequence length="71" mass="8182">MRRFLIWYCVISPIVFALVIAVLGFITPGYDPVYRTISELVLGRYGWIQQLNFFQLALCCLIGTVANRVRI</sequence>
<proteinExistence type="predicted"/>
<dbReference type="EMBL" id="MNZT01000011">
    <property type="protein sequence ID" value="OIP99671.1"/>
    <property type="molecule type" value="Genomic_DNA"/>
</dbReference>
<evidence type="ECO:0000313" key="2">
    <source>
        <dbReference type="EMBL" id="OIP99671.1"/>
    </source>
</evidence>
<evidence type="ECO:0000256" key="1">
    <source>
        <dbReference type="SAM" id="Phobius"/>
    </source>
</evidence>
<feature type="transmembrane region" description="Helical" evidence="1">
    <location>
        <begin position="5"/>
        <end position="27"/>
    </location>
</feature>
<dbReference type="AlphaFoldDB" id="A0A1J5J2M2"/>
<evidence type="ECO:0000313" key="3">
    <source>
        <dbReference type="Proteomes" id="UP000183245"/>
    </source>
</evidence>
<name>A0A1J5J2M2_9BACT</name>
<feature type="transmembrane region" description="Helical" evidence="1">
    <location>
        <begin position="47"/>
        <end position="66"/>
    </location>
</feature>
<accession>A0A1J5J2M2</accession>
<organism evidence="2 3">
    <name type="scientific">Candidatus Wirthbacteria bacterium CG2_30_54_11</name>
    <dbReference type="NCBI Taxonomy" id="1817892"/>
    <lineage>
        <taxon>Bacteria</taxon>
        <taxon>Candidatus Wirthbacteria</taxon>
    </lineage>
</organism>
<comment type="caution">
    <text evidence="2">The sequence shown here is derived from an EMBL/GenBank/DDBJ whole genome shotgun (WGS) entry which is preliminary data.</text>
</comment>
<dbReference type="Proteomes" id="UP000183245">
    <property type="component" value="Unassembled WGS sequence"/>
</dbReference>
<keyword evidence="1" id="KW-0472">Membrane</keyword>
<dbReference type="STRING" id="1817892.AUK40_00645"/>
<dbReference type="InterPro" id="IPR009339">
    <property type="entry name" value="DUF998"/>
</dbReference>
<protein>
    <recommendedName>
        <fullName evidence="4">DUF998 domain-containing protein</fullName>
    </recommendedName>
</protein>